<reference evidence="4" key="1">
    <citation type="submission" date="2025-08" db="UniProtKB">
        <authorList>
            <consortium name="RefSeq"/>
        </authorList>
    </citation>
    <scope>IDENTIFICATION</scope>
</reference>
<evidence type="ECO:0000313" key="3">
    <source>
        <dbReference type="Proteomes" id="UP000694845"/>
    </source>
</evidence>
<evidence type="ECO:0000313" key="4">
    <source>
        <dbReference type="RefSeq" id="XP_022081218.1"/>
    </source>
</evidence>
<feature type="region of interest" description="Disordered" evidence="2">
    <location>
        <begin position="1"/>
        <end position="45"/>
    </location>
</feature>
<evidence type="ECO:0000256" key="1">
    <source>
        <dbReference type="SAM" id="Coils"/>
    </source>
</evidence>
<name>A0A8B7XK86_ACAPL</name>
<feature type="compositionally biased region" description="Low complexity" evidence="2">
    <location>
        <begin position="20"/>
        <end position="36"/>
    </location>
</feature>
<dbReference type="GeneID" id="110974140"/>
<dbReference type="AlphaFoldDB" id="A0A8B7XK86"/>
<organism evidence="3 4">
    <name type="scientific">Acanthaster planci</name>
    <name type="common">Crown-of-thorns starfish</name>
    <dbReference type="NCBI Taxonomy" id="133434"/>
    <lineage>
        <taxon>Eukaryota</taxon>
        <taxon>Metazoa</taxon>
        <taxon>Echinodermata</taxon>
        <taxon>Eleutherozoa</taxon>
        <taxon>Asterozoa</taxon>
        <taxon>Asteroidea</taxon>
        <taxon>Valvatacea</taxon>
        <taxon>Valvatida</taxon>
        <taxon>Acanthasteridae</taxon>
        <taxon>Acanthaster</taxon>
    </lineage>
</organism>
<dbReference type="OrthoDB" id="10385251at2759"/>
<proteinExistence type="predicted"/>
<dbReference type="KEGG" id="aplc:110974140"/>
<feature type="region of interest" description="Disordered" evidence="2">
    <location>
        <begin position="244"/>
        <end position="272"/>
    </location>
</feature>
<keyword evidence="1" id="KW-0175">Coiled coil</keyword>
<evidence type="ECO:0000256" key="2">
    <source>
        <dbReference type="SAM" id="MobiDB-lite"/>
    </source>
</evidence>
<dbReference type="OMA" id="RTKQYEA"/>
<accession>A0A8B7XK86</accession>
<keyword evidence="3" id="KW-1185">Reference proteome</keyword>
<sequence>MSADPDQVTPNEGGFADVPPGQASEEGSGASSPAEPIESYGEEGPEEMKAEIRYLQQKLEDVQGESSLLKEWGARIAMYVDCLVDALETNQITHVYDVDGSLVSLDECRQKAKTLPHTRKPHCDDDLRTKQYEAEIDNLRQEIADLNTSIEETLQRSVEQDYLIEQLQTAEYQANCRWEAYYENAMRQWSKCYENLQGQYNDAVIRLQNLNTAYNSLKKTAAGRNQLGPFNRPDPFRRHRPAAVRRDVGSAGPGQHQQRRPPAASGERMTRSAYQGRDYWGRNDFGPVLPRAERAAILKQFFANLNMIRRRQEEMAGVRWLNRRHEPRRRQRPGPYGEAN</sequence>
<protein>
    <submittedName>
        <fullName evidence="4">Uncharacterized protein LOC110974140</fullName>
    </submittedName>
</protein>
<dbReference type="RefSeq" id="XP_022081218.1">
    <property type="nucleotide sequence ID" value="XM_022225526.1"/>
</dbReference>
<dbReference type="Proteomes" id="UP000694845">
    <property type="component" value="Unplaced"/>
</dbReference>
<feature type="coiled-coil region" evidence="1">
    <location>
        <begin position="129"/>
        <end position="156"/>
    </location>
</feature>
<gene>
    <name evidence="4" type="primary">LOC110974140</name>
</gene>